<proteinExistence type="predicted"/>
<name>A0A4R2EZ71_9BACT</name>
<dbReference type="OrthoDB" id="1150508at2"/>
<reference evidence="2 3" key="1">
    <citation type="submission" date="2019-03" db="EMBL/GenBank/DDBJ databases">
        <title>Genomic Encyclopedia of Archaeal and Bacterial Type Strains, Phase II (KMG-II): from individual species to whole genera.</title>
        <authorList>
            <person name="Goeker M."/>
        </authorList>
    </citation>
    <scope>NUCLEOTIDE SEQUENCE [LARGE SCALE GENOMIC DNA]</scope>
    <source>
        <strain evidence="2 3">RL-C</strain>
    </source>
</reference>
<dbReference type="InterPro" id="IPR046228">
    <property type="entry name" value="DUF6261"/>
</dbReference>
<feature type="region of interest" description="Disordered" evidence="1">
    <location>
        <begin position="233"/>
        <end position="257"/>
    </location>
</feature>
<accession>A0A4R2EZ71</accession>
<organism evidence="2 3">
    <name type="scientific">Acetobacteroides hydrogenigenes</name>
    <dbReference type="NCBI Taxonomy" id="979970"/>
    <lineage>
        <taxon>Bacteria</taxon>
        <taxon>Pseudomonadati</taxon>
        <taxon>Bacteroidota</taxon>
        <taxon>Bacteroidia</taxon>
        <taxon>Bacteroidales</taxon>
        <taxon>Rikenellaceae</taxon>
        <taxon>Acetobacteroides</taxon>
    </lineage>
</organism>
<dbReference type="EMBL" id="SLWB01000001">
    <property type="protein sequence ID" value="TCN72933.1"/>
    <property type="molecule type" value="Genomic_DNA"/>
</dbReference>
<evidence type="ECO:0000256" key="1">
    <source>
        <dbReference type="SAM" id="MobiDB-lite"/>
    </source>
</evidence>
<dbReference type="AlphaFoldDB" id="A0A4R2EZ71"/>
<dbReference type="Pfam" id="PF19775">
    <property type="entry name" value="DUF6261"/>
    <property type="match status" value="1"/>
</dbReference>
<keyword evidence="3" id="KW-1185">Reference proteome</keyword>
<evidence type="ECO:0000313" key="3">
    <source>
        <dbReference type="Proteomes" id="UP000294830"/>
    </source>
</evidence>
<dbReference type="RefSeq" id="WP_131837721.1">
    <property type="nucleotide sequence ID" value="NZ_SLWB01000001.1"/>
</dbReference>
<protein>
    <submittedName>
        <fullName evidence="2">Uncharacterized protein</fullName>
    </submittedName>
</protein>
<comment type="caution">
    <text evidence="2">The sequence shown here is derived from an EMBL/GenBank/DDBJ whole genome shotgun (WGS) entry which is preliminary data.</text>
</comment>
<dbReference type="Proteomes" id="UP000294830">
    <property type="component" value="Unassembled WGS sequence"/>
</dbReference>
<gene>
    <name evidence="2" type="ORF">CLV25_101151</name>
</gene>
<feature type="compositionally biased region" description="Basic and acidic residues" evidence="1">
    <location>
        <begin position="240"/>
        <end position="257"/>
    </location>
</feature>
<evidence type="ECO:0000313" key="2">
    <source>
        <dbReference type="EMBL" id="TCN72933.1"/>
    </source>
</evidence>
<sequence>MIKHMMFRMLSLNEKYRFAEEVISALDAIPCNVPELQPLVDRIKANFEAVKEASLGLSHPEFAAARRAGDALRDLGLKTLRYNAKRSLKRRDERWVAAGKLIVQAFHAFGDEMASKSVIEETTSVTNFLAEIDRNAELRAAISTIGCDAWLQDIRDGQREVEDAGAARLAMRMAKPKVAAYKEAVPLGKNLEKLLRLINLKLEFEDSPELLALSHRINEIVGRYRATVKHRQTLRKQAKERKAAEQQANEQKEPDEA</sequence>